<sequence>MVLKFGKGDRWKKVLDPIFIYLNTVQNRKDPRTFSDDAKNQMFVEIKKCHMIFMLQRTSNLLVNGVPLQFIIGGRSIPLKRAYVGLAPPGDVGSWQRESKIINIIPRVNINLGDLLYEPQRDGPTLWEIGVPDRIAAEFFIPDPNPKYLNRFLLNYRPNRLVMKRVELGMSPCRGKEPTNKVERGEHGIDTGGSGGFGARDDISSFLPVASDSTDFEASLHDARDYEEPQKDICRPGLGWKDPRHEGTFFFDLHRSVRLRLCLPTSMLCGLPAAACATGAVPVLPMCACAPLPPAEC</sequence>
<dbReference type="EMBL" id="LEKV01008057">
    <property type="protein sequence ID" value="KVG50699.1"/>
    <property type="molecule type" value="Genomic_DNA"/>
</dbReference>
<proteinExistence type="predicted"/>
<evidence type="ECO:0000256" key="1">
    <source>
        <dbReference type="SAM" id="MobiDB-lite"/>
    </source>
</evidence>
<dbReference type="AlphaFoldDB" id="A0A103QJQ3"/>
<feature type="region of interest" description="Disordered" evidence="1">
    <location>
        <begin position="173"/>
        <end position="194"/>
    </location>
</feature>
<dbReference type="PANTHER" id="PTHR32018:SF41">
    <property type="entry name" value="RHAMNOGALACTURONAN ENDOLYASE"/>
    <property type="match status" value="1"/>
</dbReference>
<dbReference type="Proteomes" id="UP000243975">
    <property type="component" value="Unassembled WGS sequence"/>
</dbReference>
<organism evidence="2 3">
    <name type="scientific">Cynara cardunculus var. scolymus</name>
    <name type="common">Globe artichoke</name>
    <name type="synonym">Cynara scolymus</name>
    <dbReference type="NCBI Taxonomy" id="59895"/>
    <lineage>
        <taxon>Eukaryota</taxon>
        <taxon>Viridiplantae</taxon>
        <taxon>Streptophyta</taxon>
        <taxon>Embryophyta</taxon>
        <taxon>Tracheophyta</taxon>
        <taxon>Spermatophyta</taxon>
        <taxon>Magnoliopsida</taxon>
        <taxon>eudicotyledons</taxon>
        <taxon>Gunneridae</taxon>
        <taxon>Pentapetalae</taxon>
        <taxon>asterids</taxon>
        <taxon>campanulids</taxon>
        <taxon>Asterales</taxon>
        <taxon>Asteraceae</taxon>
        <taxon>Carduoideae</taxon>
        <taxon>Cardueae</taxon>
        <taxon>Carduinae</taxon>
        <taxon>Cynara</taxon>
    </lineage>
</organism>
<dbReference type="InterPro" id="IPR051850">
    <property type="entry name" value="Polysacch_Lyase_4"/>
</dbReference>
<dbReference type="STRING" id="59895.A0A103QJQ3"/>
<dbReference type="PANTHER" id="PTHR32018">
    <property type="entry name" value="RHAMNOGALACTURONATE LYASE FAMILY PROTEIN"/>
    <property type="match status" value="1"/>
</dbReference>
<name>A0A103QJQ3_CYNCS</name>
<dbReference type="Gramene" id="KVG50699">
    <property type="protein sequence ID" value="KVG50699"/>
    <property type="gene ID" value="Ccrd_026383"/>
</dbReference>
<evidence type="ECO:0000313" key="3">
    <source>
        <dbReference type="Proteomes" id="UP000243975"/>
    </source>
</evidence>
<comment type="caution">
    <text evidence="2">The sequence shown here is derived from an EMBL/GenBank/DDBJ whole genome shotgun (WGS) entry which is preliminary data.</text>
</comment>
<keyword evidence="3" id="KW-1185">Reference proteome</keyword>
<accession>A0A103QJQ3</accession>
<feature type="compositionally biased region" description="Basic and acidic residues" evidence="1">
    <location>
        <begin position="174"/>
        <end position="189"/>
    </location>
</feature>
<reference evidence="2 3" key="1">
    <citation type="journal article" date="2016" name="Sci. Rep.">
        <title>The genome sequence of the outbreeding globe artichoke constructed de novo incorporating a phase-aware low-pass sequencing strategy of F1 progeny.</title>
        <authorList>
            <person name="Scaglione D."/>
            <person name="Reyes-Chin-Wo S."/>
            <person name="Acquadro A."/>
            <person name="Froenicke L."/>
            <person name="Portis E."/>
            <person name="Beitel C."/>
            <person name="Tirone M."/>
            <person name="Mauro R."/>
            <person name="Lo Monaco A."/>
            <person name="Mauromicale G."/>
            <person name="Faccioli P."/>
            <person name="Cattivelli L."/>
            <person name="Rieseberg L."/>
            <person name="Michelmore R."/>
            <person name="Lanteri S."/>
        </authorList>
    </citation>
    <scope>NUCLEOTIDE SEQUENCE [LARGE SCALE GENOMIC DNA]</scope>
    <source>
        <strain evidence="2">2C</strain>
    </source>
</reference>
<protein>
    <submittedName>
        <fullName evidence="2">Uncharacterized protein</fullName>
    </submittedName>
</protein>
<evidence type="ECO:0000313" key="2">
    <source>
        <dbReference type="EMBL" id="KVG50699.1"/>
    </source>
</evidence>
<gene>
    <name evidence="2" type="ORF">Ccrd_026383</name>
</gene>